<dbReference type="OrthoDB" id="421040at2759"/>
<organism evidence="1 2">
    <name type="scientific">Araneus ventricosus</name>
    <name type="common">Orbweaver spider</name>
    <name type="synonym">Epeira ventricosa</name>
    <dbReference type="NCBI Taxonomy" id="182803"/>
    <lineage>
        <taxon>Eukaryota</taxon>
        <taxon>Metazoa</taxon>
        <taxon>Ecdysozoa</taxon>
        <taxon>Arthropoda</taxon>
        <taxon>Chelicerata</taxon>
        <taxon>Arachnida</taxon>
        <taxon>Araneae</taxon>
        <taxon>Araneomorphae</taxon>
        <taxon>Entelegynae</taxon>
        <taxon>Araneoidea</taxon>
        <taxon>Araneidae</taxon>
        <taxon>Araneus</taxon>
    </lineage>
</organism>
<dbReference type="Proteomes" id="UP000499080">
    <property type="component" value="Unassembled WGS sequence"/>
</dbReference>
<sequence>MCLKSAPSASCPEGVRKGAVVAQWAKANSTWKVPPRHEWYAGNCPGLSLQSEDTRSAQITLARLRSGHIKSLKFIDKENTVTNMESRFLAMHVLWLGREFYKVKHGVTSATLRAPMTLATNG</sequence>
<keyword evidence="2" id="KW-1185">Reference proteome</keyword>
<accession>A0A4Y2GAJ4</accession>
<reference evidence="1 2" key="1">
    <citation type="journal article" date="2019" name="Sci. Rep.">
        <title>Orb-weaving spider Araneus ventricosus genome elucidates the spidroin gene catalogue.</title>
        <authorList>
            <person name="Kono N."/>
            <person name="Nakamura H."/>
            <person name="Ohtoshi R."/>
            <person name="Moran D.A.P."/>
            <person name="Shinohara A."/>
            <person name="Yoshida Y."/>
            <person name="Fujiwara M."/>
            <person name="Mori M."/>
            <person name="Tomita M."/>
            <person name="Arakawa K."/>
        </authorList>
    </citation>
    <scope>NUCLEOTIDE SEQUENCE [LARGE SCALE GENOMIC DNA]</scope>
</reference>
<name>A0A4Y2GAJ4_ARAVE</name>
<dbReference type="AlphaFoldDB" id="A0A4Y2GAJ4"/>
<dbReference type="EMBL" id="BGPR01001270">
    <property type="protein sequence ID" value="GBM49735.1"/>
    <property type="molecule type" value="Genomic_DNA"/>
</dbReference>
<protein>
    <submittedName>
        <fullName evidence="1">Uncharacterized protein</fullName>
    </submittedName>
</protein>
<comment type="caution">
    <text evidence="1">The sequence shown here is derived from an EMBL/GenBank/DDBJ whole genome shotgun (WGS) entry which is preliminary data.</text>
</comment>
<gene>
    <name evidence="1" type="ORF">AVEN_36356_1</name>
</gene>
<evidence type="ECO:0000313" key="1">
    <source>
        <dbReference type="EMBL" id="GBM49735.1"/>
    </source>
</evidence>
<evidence type="ECO:0000313" key="2">
    <source>
        <dbReference type="Proteomes" id="UP000499080"/>
    </source>
</evidence>
<proteinExistence type="predicted"/>